<dbReference type="Proteomes" id="UP000823388">
    <property type="component" value="Chromosome 3N"/>
</dbReference>
<dbReference type="AlphaFoldDB" id="A0A8T0UCL4"/>
<proteinExistence type="predicted"/>
<feature type="compositionally biased region" description="Low complexity" evidence="1">
    <location>
        <begin position="47"/>
        <end position="81"/>
    </location>
</feature>
<protein>
    <submittedName>
        <fullName evidence="2">Uncharacterized protein</fullName>
    </submittedName>
</protein>
<accession>A0A8T0UCL4</accession>
<dbReference type="EMBL" id="CM029042">
    <property type="protein sequence ID" value="KAG2621771.1"/>
    <property type="molecule type" value="Genomic_DNA"/>
</dbReference>
<feature type="compositionally biased region" description="Low complexity" evidence="1">
    <location>
        <begin position="317"/>
        <end position="328"/>
    </location>
</feature>
<feature type="compositionally biased region" description="Low complexity" evidence="1">
    <location>
        <begin position="278"/>
        <end position="301"/>
    </location>
</feature>
<feature type="compositionally biased region" description="Basic residues" evidence="1">
    <location>
        <begin position="120"/>
        <end position="137"/>
    </location>
</feature>
<feature type="compositionally biased region" description="Low complexity" evidence="1">
    <location>
        <begin position="144"/>
        <end position="165"/>
    </location>
</feature>
<feature type="compositionally biased region" description="Basic residues" evidence="1">
    <location>
        <begin position="245"/>
        <end position="257"/>
    </location>
</feature>
<name>A0A8T0UCL4_PANVG</name>
<evidence type="ECO:0000313" key="3">
    <source>
        <dbReference type="Proteomes" id="UP000823388"/>
    </source>
</evidence>
<sequence>MRVDYFFISRLWRGFSFYCSPLSLSPSSPSITPPPPPPSSRRRPLLSRRLLPLRRAGARPSLPSSPLSPCRRAAPALPSCPGREPSRPLRRQGRGVAASARAARGSGTRAGPAAAARAQGQRRRHARPGPWRRRRRAQPPPPSSLAARSRPLLLPPSRRFLPAALGLGGSGRVGARLRPRRTRGDLLDPELRRRPDPPLSVRFSPPLSLCRSSPARRRSAPCSQAAAARCSARARTLAVASSGLHGHRLIRPPRRGSARPPPSSSLAQWSRAPRRPRAAPFLLRRPRSARLSSACSRSAAAELRRQACPPRGHGGRHSPSLLPPSRSGGEARRPYRRRHSSPSAPLARARAGRSQWRRGEARRGRRAASSRS</sequence>
<feature type="compositionally biased region" description="Low complexity" evidence="1">
    <location>
        <begin position="341"/>
        <end position="354"/>
    </location>
</feature>
<reference evidence="2" key="1">
    <citation type="submission" date="2020-05" db="EMBL/GenBank/DDBJ databases">
        <title>WGS assembly of Panicum virgatum.</title>
        <authorList>
            <person name="Lovell J.T."/>
            <person name="Jenkins J."/>
            <person name="Shu S."/>
            <person name="Juenger T.E."/>
            <person name="Schmutz J."/>
        </authorList>
    </citation>
    <scope>NUCLEOTIDE SEQUENCE</scope>
    <source>
        <strain evidence="2">AP13</strain>
    </source>
</reference>
<comment type="caution">
    <text evidence="2">The sequence shown here is derived from an EMBL/GenBank/DDBJ whole genome shotgun (WGS) entry which is preliminary data.</text>
</comment>
<feature type="region of interest" description="Disordered" evidence="1">
    <location>
        <begin position="25"/>
        <end position="200"/>
    </location>
</feature>
<keyword evidence="3" id="KW-1185">Reference proteome</keyword>
<feature type="compositionally biased region" description="Low complexity" evidence="1">
    <location>
        <begin position="94"/>
        <end position="119"/>
    </location>
</feature>
<gene>
    <name evidence="2" type="ORF">PVAP13_3NG304618</name>
</gene>
<feature type="compositionally biased region" description="Basic and acidic residues" evidence="1">
    <location>
        <begin position="182"/>
        <end position="196"/>
    </location>
</feature>
<feature type="compositionally biased region" description="Basic residues" evidence="1">
    <location>
        <begin position="363"/>
        <end position="372"/>
    </location>
</feature>
<organism evidence="2 3">
    <name type="scientific">Panicum virgatum</name>
    <name type="common">Blackwell switchgrass</name>
    <dbReference type="NCBI Taxonomy" id="38727"/>
    <lineage>
        <taxon>Eukaryota</taxon>
        <taxon>Viridiplantae</taxon>
        <taxon>Streptophyta</taxon>
        <taxon>Embryophyta</taxon>
        <taxon>Tracheophyta</taxon>
        <taxon>Spermatophyta</taxon>
        <taxon>Magnoliopsida</taxon>
        <taxon>Liliopsida</taxon>
        <taxon>Poales</taxon>
        <taxon>Poaceae</taxon>
        <taxon>PACMAD clade</taxon>
        <taxon>Panicoideae</taxon>
        <taxon>Panicodae</taxon>
        <taxon>Paniceae</taxon>
        <taxon>Panicinae</taxon>
        <taxon>Panicum</taxon>
        <taxon>Panicum sect. Hiantes</taxon>
    </lineage>
</organism>
<feature type="region of interest" description="Disordered" evidence="1">
    <location>
        <begin position="241"/>
        <end position="372"/>
    </location>
</feature>
<evidence type="ECO:0000313" key="2">
    <source>
        <dbReference type="EMBL" id="KAG2621771.1"/>
    </source>
</evidence>
<evidence type="ECO:0000256" key="1">
    <source>
        <dbReference type="SAM" id="MobiDB-lite"/>
    </source>
</evidence>